<gene>
    <name evidence="2" type="ORF">ElyMa_003921000</name>
</gene>
<dbReference type="AlphaFoldDB" id="A0AAV4FQV6"/>
<evidence type="ECO:0000259" key="1">
    <source>
        <dbReference type="PROSITE" id="PS50878"/>
    </source>
</evidence>
<dbReference type="SUPFAM" id="SSF56672">
    <property type="entry name" value="DNA/RNA polymerases"/>
    <property type="match status" value="1"/>
</dbReference>
<name>A0AAV4FQV6_9GAST</name>
<comment type="caution">
    <text evidence="2">The sequence shown here is derived from an EMBL/GenBank/DDBJ whole genome shotgun (WGS) entry which is preliminary data.</text>
</comment>
<dbReference type="PROSITE" id="PS50878">
    <property type="entry name" value="RT_POL"/>
    <property type="match status" value="1"/>
</dbReference>
<dbReference type="PANTHER" id="PTHR31635">
    <property type="entry name" value="REVERSE TRANSCRIPTASE DOMAIN-CONTAINING PROTEIN-RELATED"/>
    <property type="match status" value="1"/>
</dbReference>
<sequence>MIFLIDFEKAFDSIEWSFIEKSLHFFNFGHDIAKWVKLFNTQIKSRIVVNNTVSDWFNITRGCRQGDPISPYLFLIAGEVLAHMIRQNVHVRGYKVNEMEFKISQYADDTTLFLDGSEESFTQCIGLLDEYKSYSGLKMNAEKTKVMWFGCPRPSETKYLPDLKFEWNPQQFTVLGIDFTTDLKDMTKINLTKY</sequence>
<keyword evidence="2" id="KW-0548">Nucleotidyltransferase</keyword>
<evidence type="ECO:0000313" key="2">
    <source>
        <dbReference type="EMBL" id="GFR75484.1"/>
    </source>
</evidence>
<proteinExistence type="predicted"/>
<dbReference type="InterPro" id="IPR043502">
    <property type="entry name" value="DNA/RNA_pol_sf"/>
</dbReference>
<dbReference type="Proteomes" id="UP000762676">
    <property type="component" value="Unassembled WGS sequence"/>
</dbReference>
<keyword evidence="3" id="KW-1185">Reference proteome</keyword>
<dbReference type="GO" id="GO:0003964">
    <property type="term" value="F:RNA-directed DNA polymerase activity"/>
    <property type="evidence" value="ECO:0007669"/>
    <property type="project" value="UniProtKB-KW"/>
</dbReference>
<protein>
    <submittedName>
        <fullName evidence="2">Reverse transcriptase-like protein</fullName>
    </submittedName>
</protein>
<reference evidence="2 3" key="1">
    <citation type="journal article" date="2021" name="Elife">
        <title>Chloroplast acquisition without the gene transfer in kleptoplastic sea slugs, Plakobranchus ocellatus.</title>
        <authorList>
            <person name="Maeda T."/>
            <person name="Takahashi S."/>
            <person name="Yoshida T."/>
            <person name="Shimamura S."/>
            <person name="Takaki Y."/>
            <person name="Nagai Y."/>
            <person name="Toyoda A."/>
            <person name="Suzuki Y."/>
            <person name="Arimoto A."/>
            <person name="Ishii H."/>
            <person name="Satoh N."/>
            <person name="Nishiyama T."/>
            <person name="Hasebe M."/>
            <person name="Maruyama T."/>
            <person name="Minagawa J."/>
            <person name="Obokata J."/>
            <person name="Shigenobu S."/>
        </authorList>
    </citation>
    <scope>NUCLEOTIDE SEQUENCE [LARGE SCALE GENOMIC DNA]</scope>
</reference>
<organism evidence="2 3">
    <name type="scientific">Elysia marginata</name>
    <dbReference type="NCBI Taxonomy" id="1093978"/>
    <lineage>
        <taxon>Eukaryota</taxon>
        <taxon>Metazoa</taxon>
        <taxon>Spiralia</taxon>
        <taxon>Lophotrochozoa</taxon>
        <taxon>Mollusca</taxon>
        <taxon>Gastropoda</taxon>
        <taxon>Heterobranchia</taxon>
        <taxon>Euthyneura</taxon>
        <taxon>Panpulmonata</taxon>
        <taxon>Sacoglossa</taxon>
        <taxon>Placobranchoidea</taxon>
        <taxon>Plakobranchidae</taxon>
        <taxon>Elysia</taxon>
    </lineage>
</organism>
<evidence type="ECO:0000313" key="3">
    <source>
        <dbReference type="Proteomes" id="UP000762676"/>
    </source>
</evidence>
<accession>A0AAV4FQV6</accession>
<dbReference type="CDD" id="cd01650">
    <property type="entry name" value="RT_nLTR_like"/>
    <property type="match status" value="1"/>
</dbReference>
<dbReference type="Pfam" id="PF00078">
    <property type="entry name" value="RVT_1"/>
    <property type="match status" value="1"/>
</dbReference>
<feature type="domain" description="Reverse transcriptase" evidence="1">
    <location>
        <begin position="1"/>
        <end position="179"/>
    </location>
</feature>
<dbReference type="PANTHER" id="PTHR31635:SF196">
    <property type="entry name" value="REVERSE TRANSCRIPTASE DOMAIN-CONTAINING PROTEIN-RELATED"/>
    <property type="match status" value="1"/>
</dbReference>
<dbReference type="EMBL" id="BMAT01007972">
    <property type="protein sequence ID" value="GFR75484.1"/>
    <property type="molecule type" value="Genomic_DNA"/>
</dbReference>
<dbReference type="InterPro" id="IPR000477">
    <property type="entry name" value="RT_dom"/>
</dbReference>
<keyword evidence="2" id="KW-0695">RNA-directed DNA polymerase</keyword>
<keyword evidence="2" id="KW-0808">Transferase</keyword>